<dbReference type="Gene3D" id="3.40.30.10">
    <property type="entry name" value="Glutaredoxin"/>
    <property type="match status" value="1"/>
</dbReference>
<evidence type="ECO:0000313" key="3">
    <source>
        <dbReference type="Proteomes" id="UP000515204"/>
    </source>
</evidence>
<dbReference type="Pfam" id="PF04908">
    <property type="entry name" value="SH3BGR"/>
    <property type="match status" value="1"/>
</dbReference>
<feature type="compositionally biased region" description="Basic and acidic residues" evidence="2">
    <location>
        <begin position="123"/>
        <end position="136"/>
    </location>
</feature>
<dbReference type="OrthoDB" id="9932926at2759"/>
<evidence type="ECO:0000256" key="1">
    <source>
        <dbReference type="ARBA" id="ARBA00007764"/>
    </source>
</evidence>
<comment type="similarity">
    <text evidence="1">Belongs to the SH3BGR family.</text>
</comment>
<dbReference type="GeneID" id="106746274"/>
<sequence>MVVKIYISGISGNKEVKKRQQRVMMILDSKNVEYEIIDITEPGKELEKEFMQTNSNARTNKYPLPPQIFNEDDYCGPSTDKDAGVVPSDSLPERTTLESENKELDESKPTEVDSAAKTITSDEGEHAEDSGDKNEEKSDDQEKEE</sequence>
<dbReference type="InterPro" id="IPR051033">
    <property type="entry name" value="SH3BGR"/>
</dbReference>
<evidence type="ECO:0000256" key="2">
    <source>
        <dbReference type="SAM" id="MobiDB-lite"/>
    </source>
</evidence>
<dbReference type="InterPro" id="IPR006993">
    <property type="entry name" value="Glut_rich_SH3-bd"/>
</dbReference>
<feature type="compositionally biased region" description="Basic and acidic residues" evidence="2">
    <location>
        <begin position="91"/>
        <end position="111"/>
    </location>
</feature>
<dbReference type="PANTHER" id="PTHR12232:SF15">
    <property type="entry name" value="SH3 DOMAIN-BINDING GLUTAMIC ACID-RICH PROTEIN HOMOLOG"/>
    <property type="match status" value="1"/>
</dbReference>
<name>A0A6P3XJI1_DINQU</name>
<protein>
    <submittedName>
        <fullName evidence="4">SH3 domain-binding glutamic acid-rich protein homolog isoform X3</fullName>
    </submittedName>
</protein>
<dbReference type="InterPro" id="IPR036249">
    <property type="entry name" value="Thioredoxin-like_sf"/>
</dbReference>
<proteinExistence type="inferred from homology"/>
<dbReference type="Proteomes" id="UP000515204">
    <property type="component" value="Unplaced"/>
</dbReference>
<dbReference type="GO" id="GO:0005737">
    <property type="term" value="C:cytoplasm"/>
    <property type="evidence" value="ECO:0007669"/>
    <property type="project" value="TreeGrafter"/>
</dbReference>
<keyword evidence="3" id="KW-1185">Reference proteome</keyword>
<evidence type="ECO:0000313" key="4">
    <source>
        <dbReference type="RefSeq" id="XP_014478158.1"/>
    </source>
</evidence>
<dbReference type="PANTHER" id="PTHR12232">
    <property type="entry name" value="SH3 DOMAIN-BINDING GLUTAMIC ACID-RICH-LIKE PROTEIN"/>
    <property type="match status" value="1"/>
</dbReference>
<feature type="region of interest" description="Disordered" evidence="2">
    <location>
        <begin position="54"/>
        <end position="145"/>
    </location>
</feature>
<dbReference type="SUPFAM" id="SSF52833">
    <property type="entry name" value="Thioredoxin-like"/>
    <property type="match status" value="1"/>
</dbReference>
<organism evidence="3 4">
    <name type="scientific">Dinoponera quadriceps</name>
    <name type="common">South American ant</name>
    <dbReference type="NCBI Taxonomy" id="609295"/>
    <lineage>
        <taxon>Eukaryota</taxon>
        <taxon>Metazoa</taxon>
        <taxon>Ecdysozoa</taxon>
        <taxon>Arthropoda</taxon>
        <taxon>Hexapoda</taxon>
        <taxon>Insecta</taxon>
        <taxon>Pterygota</taxon>
        <taxon>Neoptera</taxon>
        <taxon>Endopterygota</taxon>
        <taxon>Hymenoptera</taxon>
        <taxon>Apocrita</taxon>
        <taxon>Aculeata</taxon>
        <taxon>Formicoidea</taxon>
        <taxon>Formicidae</taxon>
        <taxon>Ponerinae</taxon>
        <taxon>Ponerini</taxon>
        <taxon>Dinoponera</taxon>
    </lineage>
</organism>
<reference evidence="4" key="1">
    <citation type="submission" date="2025-08" db="UniProtKB">
        <authorList>
            <consortium name="RefSeq"/>
        </authorList>
    </citation>
    <scope>IDENTIFICATION</scope>
</reference>
<dbReference type="RefSeq" id="XP_014478158.1">
    <property type="nucleotide sequence ID" value="XM_014622672.1"/>
</dbReference>
<accession>A0A6P3XJI1</accession>
<gene>
    <name evidence="4" type="primary">LOC106746274</name>
</gene>
<dbReference type="AlphaFoldDB" id="A0A6P3XJI1"/>